<evidence type="ECO:0000259" key="1">
    <source>
        <dbReference type="Pfam" id="PF14322"/>
    </source>
</evidence>
<organism evidence="2 3">
    <name type="scientific">Sphingobacterium anhuiense</name>
    <dbReference type="NCBI Taxonomy" id="493780"/>
    <lineage>
        <taxon>Bacteria</taxon>
        <taxon>Pseudomonadati</taxon>
        <taxon>Bacteroidota</taxon>
        <taxon>Sphingobacteriia</taxon>
        <taxon>Sphingobacteriales</taxon>
        <taxon>Sphingobacteriaceae</taxon>
        <taxon>Sphingobacterium</taxon>
    </lineage>
</organism>
<dbReference type="Proteomes" id="UP001597509">
    <property type="component" value="Unassembled WGS sequence"/>
</dbReference>
<sequence length="489" mass="54548">MKKYKIFIYIIAPSLFLSVGCNKFLEHQPDDRTELTSPVKVAELLANAYPHGNYIAFAEAMSDNAGDKGIKERLLPNSSPWNYIDQIDAESEDTPSFYWNACYKAIAAANYALEAIEKAGNTAEYSSSKGEALVARAYAHFMLVTFFAKPYDPATASSSLGIPYVILPQRTVEGDYNRGTVASVYEQIEKDLVEGIPLIQNNKYRIPKYHFTTQAAHAFATRFYLFKQDYQKVVDHANLVFPGSTAVNNLRDWNTTYTGLGYYELQALYTNSTEPANLLLQEAASYWGRSFAGYNYGLSSDVRATVFNASNNPSRKALAMSTKVFGGTETVYNIPKFKEHFVKQTINATSGDGYNMVPLLTSEEVLFNRAEANALLGNSTQSIADLDLYLSKRIVGYSVAVDKFTEAKALAFFPTLSIKEALVGTVLNFKRMEYMHEGLRWLDILRNKIVVEHVNINGKDKIVLGADDPRRQIQIPQDAIAAGLEANPR</sequence>
<dbReference type="SUPFAM" id="SSF48452">
    <property type="entry name" value="TPR-like"/>
    <property type="match status" value="1"/>
</dbReference>
<protein>
    <submittedName>
        <fullName evidence="2">RagB/SusD family nutrient uptake outer membrane protein</fullName>
    </submittedName>
</protein>
<dbReference type="Gene3D" id="1.25.40.390">
    <property type="match status" value="1"/>
</dbReference>
<dbReference type="Pfam" id="PF14322">
    <property type="entry name" value="SusD-like_3"/>
    <property type="match status" value="1"/>
</dbReference>
<gene>
    <name evidence="2" type="ORF">ACFS6I_23245</name>
</gene>
<dbReference type="RefSeq" id="WP_380924129.1">
    <property type="nucleotide sequence ID" value="NZ_JBHUPE010000018.1"/>
</dbReference>
<comment type="caution">
    <text evidence="2">The sequence shown here is derived from an EMBL/GenBank/DDBJ whole genome shotgun (WGS) entry which is preliminary data.</text>
</comment>
<keyword evidence="3" id="KW-1185">Reference proteome</keyword>
<dbReference type="PROSITE" id="PS51257">
    <property type="entry name" value="PROKAR_LIPOPROTEIN"/>
    <property type="match status" value="1"/>
</dbReference>
<proteinExistence type="predicted"/>
<accession>A0ABW5Z492</accession>
<name>A0ABW5Z492_9SPHI</name>
<evidence type="ECO:0000313" key="3">
    <source>
        <dbReference type="Proteomes" id="UP001597509"/>
    </source>
</evidence>
<dbReference type="InterPro" id="IPR011990">
    <property type="entry name" value="TPR-like_helical_dom_sf"/>
</dbReference>
<dbReference type="InterPro" id="IPR033985">
    <property type="entry name" value="SusD-like_N"/>
</dbReference>
<dbReference type="EMBL" id="JBHUPE010000018">
    <property type="protein sequence ID" value="MFD2906858.1"/>
    <property type="molecule type" value="Genomic_DNA"/>
</dbReference>
<reference evidence="3" key="1">
    <citation type="journal article" date="2019" name="Int. J. Syst. Evol. Microbiol.">
        <title>The Global Catalogue of Microorganisms (GCM) 10K type strain sequencing project: providing services to taxonomists for standard genome sequencing and annotation.</title>
        <authorList>
            <consortium name="The Broad Institute Genomics Platform"/>
            <consortium name="The Broad Institute Genome Sequencing Center for Infectious Disease"/>
            <person name="Wu L."/>
            <person name="Ma J."/>
        </authorList>
    </citation>
    <scope>NUCLEOTIDE SEQUENCE [LARGE SCALE GENOMIC DNA]</scope>
    <source>
        <strain evidence="3">KCTC 22209</strain>
    </source>
</reference>
<feature type="domain" description="SusD-like N-terminal" evidence="1">
    <location>
        <begin position="23"/>
        <end position="225"/>
    </location>
</feature>
<evidence type="ECO:0000313" key="2">
    <source>
        <dbReference type="EMBL" id="MFD2906858.1"/>
    </source>
</evidence>